<name>A0ABW2PZ47_9BACL</name>
<comment type="caution">
    <text evidence="1">The sequence shown here is derived from an EMBL/GenBank/DDBJ whole genome shotgun (WGS) entry which is preliminary data.</text>
</comment>
<evidence type="ECO:0000313" key="2">
    <source>
        <dbReference type="Proteomes" id="UP001596505"/>
    </source>
</evidence>
<dbReference type="Proteomes" id="UP001596505">
    <property type="component" value="Unassembled WGS sequence"/>
</dbReference>
<accession>A0ABW2PZ47</accession>
<proteinExistence type="predicted"/>
<evidence type="ECO:0000313" key="1">
    <source>
        <dbReference type="EMBL" id="MFC7394662.1"/>
    </source>
</evidence>
<sequence>MSQWPMSQGPMSFFKQQSPFYNQQSFPFGQYSPFFNKQTGGFGFGNLPTTFGHVMNGMKILKQLGGMTSFF</sequence>
<dbReference type="EMBL" id="JBHTCO010000036">
    <property type="protein sequence ID" value="MFC7394662.1"/>
    <property type="molecule type" value="Genomic_DNA"/>
</dbReference>
<gene>
    <name evidence="1" type="ORF">ACFQRG_17200</name>
</gene>
<organism evidence="1 2">
    <name type="scientific">Scopulibacillus cellulosilyticus</name>
    <dbReference type="NCBI Taxonomy" id="2665665"/>
    <lineage>
        <taxon>Bacteria</taxon>
        <taxon>Bacillati</taxon>
        <taxon>Bacillota</taxon>
        <taxon>Bacilli</taxon>
        <taxon>Bacillales</taxon>
        <taxon>Sporolactobacillaceae</taxon>
        <taxon>Scopulibacillus</taxon>
    </lineage>
</organism>
<dbReference type="RefSeq" id="WP_380968325.1">
    <property type="nucleotide sequence ID" value="NZ_JBHTCO010000036.1"/>
</dbReference>
<reference evidence="2" key="1">
    <citation type="journal article" date="2019" name="Int. J. Syst. Evol. Microbiol.">
        <title>The Global Catalogue of Microorganisms (GCM) 10K type strain sequencing project: providing services to taxonomists for standard genome sequencing and annotation.</title>
        <authorList>
            <consortium name="The Broad Institute Genomics Platform"/>
            <consortium name="The Broad Institute Genome Sequencing Center for Infectious Disease"/>
            <person name="Wu L."/>
            <person name="Ma J."/>
        </authorList>
    </citation>
    <scope>NUCLEOTIDE SEQUENCE [LARGE SCALE GENOMIC DNA]</scope>
    <source>
        <strain evidence="2">CGMCC 1.16305</strain>
    </source>
</reference>
<keyword evidence="2" id="KW-1185">Reference proteome</keyword>
<protein>
    <recommendedName>
        <fullName evidence="3">YppG-like protein</fullName>
    </recommendedName>
</protein>
<evidence type="ECO:0008006" key="3">
    <source>
        <dbReference type="Google" id="ProtNLM"/>
    </source>
</evidence>